<dbReference type="GO" id="GO:0046872">
    <property type="term" value="F:metal ion binding"/>
    <property type="evidence" value="ECO:0007669"/>
    <property type="project" value="InterPro"/>
</dbReference>
<dbReference type="SUPFAM" id="SSF55008">
    <property type="entry name" value="HMA, heavy metal-associated domain"/>
    <property type="match status" value="1"/>
</dbReference>
<evidence type="ECO:0000259" key="1">
    <source>
        <dbReference type="PROSITE" id="PS50846"/>
    </source>
</evidence>
<dbReference type="Gene3D" id="3.30.70.100">
    <property type="match status" value="1"/>
</dbReference>
<dbReference type="EMBL" id="CP053588">
    <property type="protein sequence ID" value="WNZ28092.1"/>
    <property type="molecule type" value="Genomic_DNA"/>
</dbReference>
<keyword evidence="2" id="KW-0614">Plasmid</keyword>
<evidence type="ECO:0000313" key="2">
    <source>
        <dbReference type="EMBL" id="WNZ28092.1"/>
    </source>
</evidence>
<gene>
    <name evidence="2" type="ORF">HJG54_34885</name>
</gene>
<feature type="domain" description="HMA" evidence="1">
    <location>
        <begin position="1"/>
        <end position="64"/>
    </location>
</feature>
<dbReference type="InterPro" id="IPR006121">
    <property type="entry name" value="HMA_dom"/>
</dbReference>
<accession>A0AA96WZQ2</accession>
<protein>
    <submittedName>
        <fullName evidence="2">Heavy-metal-associated domain-containing protein</fullName>
    </submittedName>
</protein>
<dbReference type="InterPro" id="IPR036163">
    <property type="entry name" value="HMA_dom_sf"/>
</dbReference>
<geneLocation type="plasmid" evidence="2">
    <name>p1</name>
</geneLocation>
<organism evidence="2">
    <name type="scientific">Leptolyngbya sp. NK1-12</name>
    <dbReference type="NCBI Taxonomy" id="2547451"/>
    <lineage>
        <taxon>Bacteria</taxon>
        <taxon>Bacillati</taxon>
        <taxon>Cyanobacteriota</taxon>
        <taxon>Cyanophyceae</taxon>
        <taxon>Leptolyngbyales</taxon>
        <taxon>Leptolyngbyaceae</taxon>
        <taxon>Leptolyngbya group</taxon>
        <taxon>Leptolyngbya</taxon>
    </lineage>
</organism>
<dbReference type="CDD" id="cd00371">
    <property type="entry name" value="HMA"/>
    <property type="match status" value="1"/>
</dbReference>
<dbReference type="Pfam" id="PF00403">
    <property type="entry name" value="HMA"/>
    <property type="match status" value="1"/>
</dbReference>
<reference evidence="2" key="1">
    <citation type="submission" date="2020-05" db="EMBL/GenBank/DDBJ databases">
        <authorList>
            <person name="Zhu T."/>
            <person name="Keshari N."/>
            <person name="Lu X."/>
        </authorList>
    </citation>
    <scope>NUCLEOTIDE SEQUENCE</scope>
    <source>
        <strain evidence="2">NK1-12</strain>
        <plasmid evidence="2">p1</plasmid>
    </source>
</reference>
<proteinExistence type="predicted"/>
<name>A0AA96WZQ2_9CYAN</name>
<dbReference type="AlphaFoldDB" id="A0AA96WZQ2"/>
<dbReference type="PROSITE" id="PS50846">
    <property type="entry name" value="HMA_2"/>
    <property type="match status" value="1"/>
</dbReference>
<sequence>MALQLTVPNMACSACSDTIIKAIEAIDPSATVQADPKTKQVNVETQASEASVKQAIATAGYQIETAMETVTATPAEDRAEEDLSQDLAQ</sequence>